<dbReference type="InterPro" id="IPR053723">
    <property type="entry name" value="Secretoglobin_Domain_sf"/>
</dbReference>
<dbReference type="KEGG" id="myb:106725440"/>
<gene>
    <name evidence="6" type="ORF">D623_10035189</name>
</gene>
<dbReference type="Proteomes" id="UP000052978">
    <property type="component" value="Unassembled WGS sequence"/>
</dbReference>
<proteinExistence type="inferred from homology"/>
<protein>
    <submittedName>
        <fullName evidence="6">Major allergen I polypeptide chain 2</fullName>
    </submittedName>
</protein>
<dbReference type="InterPro" id="IPR016126">
    <property type="entry name" value="Secretoglobin"/>
</dbReference>
<evidence type="ECO:0000256" key="4">
    <source>
        <dbReference type="ARBA" id="ARBA00022729"/>
    </source>
</evidence>
<dbReference type="InterPro" id="IPR035960">
    <property type="entry name" value="Secretoglobin_sf"/>
</dbReference>
<name>S7MMI8_MYOBR</name>
<evidence type="ECO:0000256" key="1">
    <source>
        <dbReference type="ARBA" id="ARBA00004613"/>
    </source>
</evidence>
<keyword evidence="3" id="KW-0964">Secreted</keyword>
<evidence type="ECO:0000313" key="6">
    <source>
        <dbReference type="EMBL" id="EPQ05371.1"/>
    </source>
</evidence>
<dbReference type="AlphaFoldDB" id="S7MMI8"/>
<organism evidence="6 7">
    <name type="scientific">Myotis brandtii</name>
    <name type="common">Brandt's bat</name>
    <dbReference type="NCBI Taxonomy" id="109478"/>
    <lineage>
        <taxon>Eukaryota</taxon>
        <taxon>Metazoa</taxon>
        <taxon>Chordata</taxon>
        <taxon>Craniata</taxon>
        <taxon>Vertebrata</taxon>
        <taxon>Euteleostomi</taxon>
        <taxon>Mammalia</taxon>
        <taxon>Eutheria</taxon>
        <taxon>Laurasiatheria</taxon>
        <taxon>Chiroptera</taxon>
        <taxon>Yangochiroptera</taxon>
        <taxon>Vespertilionidae</taxon>
        <taxon>Myotis</taxon>
    </lineage>
</organism>
<dbReference type="InterPro" id="IPR015332">
    <property type="entry name" value="CH2-like"/>
</dbReference>
<keyword evidence="4 5" id="KW-0732">Signal</keyword>
<dbReference type="Pfam" id="PF09252">
    <property type="entry name" value="Feld-I_B"/>
    <property type="match status" value="1"/>
</dbReference>
<dbReference type="OrthoDB" id="9591489at2759"/>
<dbReference type="PANTHER" id="PTHR31708:SF0">
    <property type="entry name" value="ABPBG26-RELATED"/>
    <property type="match status" value="1"/>
</dbReference>
<dbReference type="PANTHER" id="PTHR31708">
    <property type="entry name" value="ABPBG26-RELATED"/>
    <property type="match status" value="1"/>
</dbReference>
<reference evidence="6 7" key="1">
    <citation type="journal article" date="2013" name="Nat. Commun.">
        <title>Genome analysis reveals insights into physiology and longevity of the Brandt's bat Myotis brandtii.</title>
        <authorList>
            <person name="Seim I."/>
            <person name="Fang X."/>
            <person name="Xiong Z."/>
            <person name="Lobanov A.V."/>
            <person name="Huang Z."/>
            <person name="Ma S."/>
            <person name="Feng Y."/>
            <person name="Turanov A.A."/>
            <person name="Zhu Y."/>
            <person name="Lenz T.L."/>
            <person name="Gerashchenko M.V."/>
            <person name="Fan D."/>
            <person name="Hee Yim S."/>
            <person name="Yao X."/>
            <person name="Jordan D."/>
            <person name="Xiong Y."/>
            <person name="Ma Y."/>
            <person name="Lyapunov A.N."/>
            <person name="Chen G."/>
            <person name="Kulakova O.I."/>
            <person name="Sun Y."/>
            <person name="Lee S.G."/>
            <person name="Bronson R.T."/>
            <person name="Moskalev A.A."/>
            <person name="Sunyaev S.R."/>
            <person name="Zhang G."/>
            <person name="Krogh A."/>
            <person name="Wang J."/>
            <person name="Gladyshev V.N."/>
        </authorList>
    </citation>
    <scope>NUCLEOTIDE SEQUENCE [LARGE SCALE GENOMIC DNA]</scope>
</reference>
<dbReference type="CDD" id="cd00633">
    <property type="entry name" value="Secretoglobin"/>
    <property type="match status" value="1"/>
</dbReference>
<accession>S7MMI8</accession>
<evidence type="ECO:0000256" key="3">
    <source>
        <dbReference type="ARBA" id="ARBA00022525"/>
    </source>
</evidence>
<sequence length="108" mass="11843">MMKATLLVLALLVTRELGIQMAESCPIFYGVFGTLAIGSKSLLDASLDLVHATQPEKVALEKIQECYNEAGIESKILDLIVMGTITTSKECIHYTVDKIKKDVTELLN</sequence>
<dbReference type="GO" id="GO:0005615">
    <property type="term" value="C:extracellular space"/>
    <property type="evidence" value="ECO:0007669"/>
    <property type="project" value="InterPro"/>
</dbReference>
<feature type="chain" id="PRO_5004543325" evidence="5">
    <location>
        <begin position="19"/>
        <end position="108"/>
    </location>
</feature>
<keyword evidence="7" id="KW-1185">Reference proteome</keyword>
<comment type="similarity">
    <text evidence="2">Belongs to the secretoglobin family.</text>
</comment>
<comment type="subcellular location">
    <subcellularLocation>
        <location evidence="1">Secreted</location>
    </subcellularLocation>
</comment>
<feature type="signal peptide" evidence="5">
    <location>
        <begin position="1"/>
        <end position="18"/>
    </location>
</feature>
<dbReference type="Gene3D" id="1.20.920.50">
    <property type="match status" value="1"/>
</dbReference>
<evidence type="ECO:0000256" key="2">
    <source>
        <dbReference type="ARBA" id="ARBA00008650"/>
    </source>
</evidence>
<evidence type="ECO:0000256" key="5">
    <source>
        <dbReference type="SAM" id="SignalP"/>
    </source>
</evidence>
<evidence type="ECO:0000313" key="7">
    <source>
        <dbReference type="Proteomes" id="UP000052978"/>
    </source>
</evidence>
<dbReference type="PROSITE" id="PS51311">
    <property type="entry name" value="SCGB"/>
    <property type="match status" value="1"/>
</dbReference>
<dbReference type="EMBL" id="KE161800">
    <property type="protein sequence ID" value="EPQ05371.1"/>
    <property type="molecule type" value="Genomic_DNA"/>
</dbReference>
<dbReference type="SUPFAM" id="SSF48201">
    <property type="entry name" value="Uteroglobin-like"/>
    <property type="match status" value="1"/>
</dbReference>